<comment type="caution">
    <text evidence="4">The sequence shown here is derived from an EMBL/GenBank/DDBJ whole genome shotgun (WGS) entry which is preliminary data.</text>
</comment>
<protein>
    <recommendedName>
        <fullName evidence="3">Cyclophilin-like domain-containing protein</fullName>
    </recommendedName>
</protein>
<organism evidence="4 5">
    <name type="scientific">Microbacterium pumilum</name>
    <dbReference type="NCBI Taxonomy" id="344165"/>
    <lineage>
        <taxon>Bacteria</taxon>
        <taxon>Bacillati</taxon>
        <taxon>Actinomycetota</taxon>
        <taxon>Actinomycetes</taxon>
        <taxon>Micrococcales</taxon>
        <taxon>Microbacteriaceae</taxon>
        <taxon>Microbacterium</taxon>
    </lineage>
</organism>
<feature type="signal peptide" evidence="2">
    <location>
        <begin position="1"/>
        <end position="34"/>
    </location>
</feature>
<evidence type="ECO:0000256" key="1">
    <source>
        <dbReference type="SAM" id="MobiDB-lite"/>
    </source>
</evidence>
<evidence type="ECO:0000313" key="4">
    <source>
        <dbReference type="EMBL" id="GAA1979460.1"/>
    </source>
</evidence>
<dbReference type="InterPro" id="IPR041183">
    <property type="entry name" value="Cyclophilin-like"/>
</dbReference>
<dbReference type="PROSITE" id="PS51257">
    <property type="entry name" value="PROKAR_LIPOPROTEIN"/>
    <property type="match status" value="1"/>
</dbReference>
<name>A0ABP5DHS5_9MICO</name>
<proteinExistence type="predicted"/>
<gene>
    <name evidence="4" type="ORF">GCM10009777_11050</name>
</gene>
<reference evidence="5" key="1">
    <citation type="journal article" date="2019" name="Int. J. Syst. Evol. Microbiol.">
        <title>The Global Catalogue of Microorganisms (GCM) 10K type strain sequencing project: providing services to taxonomists for standard genome sequencing and annotation.</title>
        <authorList>
            <consortium name="The Broad Institute Genomics Platform"/>
            <consortium name="The Broad Institute Genome Sequencing Center for Infectious Disease"/>
            <person name="Wu L."/>
            <person name="Ma J."/>
        </authorList>
    </citation>
    <scope>NUCLEOTIDE SEQUENCE [LARGE SCALE GENOMIC DNA]</scope>
    <source>
        <strain evidence="5">JCM 14902</strain>
    </source>
</reference>
<evidence type="ECO:0000313" key="5">
    <source>
        <dbReference type="Proteomes" id="UP001500326"/>
    </source>
</evidence>
<dbReference type="Gene3D" id="2.40.100.20">
    <property type="match status" value="1"/>
</dbReference>
<accession>A0ABP5DHS5</accession>
<dbReference type="Pfam" id="PF18050">
    <property type="entry name" value="Cyclophil_like2"/>
    <property type="match status" value="1"/>
</dbReference>
<evidence type="ECO:0000256" key="2">
    <source>
        <dbReference type="SAM" id="SignalP"/>
    </source>
</evidence>
<dbReference type="EMBL" id="BAAAOH010000001">
    <property type="protein sequence ID" value="GAA1979460.1"/>
    <property type="molecule type" value="Genomic_DNA"/>
</dbReference>
<dbReference type="RefSeq" id="WP_344059308.1">
    <property type="nucleotide sequence ID" value="NZ_BAAAOH010000001.1"/>
</dbReference>
<keyword evidence="2" id="KW-0732">Signal</keyword>
<feature type="region of interest" description="Disordered" evidence="1">
    <location>
        <begin position="35"/>
        <end position="63"/>
    </location>
</feature>
<feature type="domain" description="Cyclophilin-like" evidence="3">
    <location>
        <begin position="67"/>
        <end position="176"/>
    </location>
</feature>
<dbReference type="Proteomes" id="UP001500326">
    <property type="component" value="Unassembled WGS sequence"/>
</dbReference>
<feature type="chain" id="PRO_5047517841" description="Cyclophilin-like domain-containing protein" evidence="2">
    <location>
        <begin position="35"/>
        <end position="179"/>
    </location>
</feature>
<sequence>MTKSRANRIRGLCATLVILGAGSLALSGCTTATARSTTPQLTEGIPAEMTTPPAEAAEQPGGTPIRITVGDDIVTGVLWDNAAARSLTEQLPLTLTFRDFNRVEKISRVPQPLSMEGMPKGDDPEPNDIGYYAPSGDLVLYYGDVGYWNGIARIGEFTSSLDPIQYQEEAFTATIELAP</sequence>
<dbReference type="SUPFAM" id="SSF50891">
    <property type="entry name" value="Cyclophilin-like"/>
    <property type="match status" value="1"/>
</dbReference>
<feature type="compositionally biased region" description="Low complexity" evidence="1">
    <location>
        <begin position="46"/>
        <end position="63"/>
    </location>
</feature>
<evidence type="ECO:0000259" key="3">
    <source>
        <dbReference type="Pfam" id="PF18050"/>
    </source>
</evidence>
<dbReference type="InterPro" id="IPR029000">
    <property type="entry name" value="Cyclophilin-like_dom_sf"/>
</dbReference>
<keyword evidence="5" id="KW-1185">Reference proteome</keyword>